<evidence type="ECO:0000313" key="3">
    <source>
        <dbReference type="Proteomes" id="UP000705867"/>
    </source>
</evidence>
<dbReference type="Proteomes" id="UP000705867">
    <property type="component" value="Unassembled WGS sequence"/>
</dbReference>
<sequence>MVPIKIAHGEAKAWEILAALPPEEVCRNAKVSCDNTTQKYFITSFGMDFCVSPVEKTISSNDPQSDLLLDKLKDFFRLGILWYLVNAKDIPFTGRLINPMDVKGGQRFSAGTYLLPTRELAEMFGRDKEGFIKKGKGFGGELQKYGDVSLRLFPLPRVPVTLILWLEDEEFPSRADILLDSTCDFQIASSDIIWAVTLMGAMVMLIEG</sequence>
<dbReference type="EMBL" id="JAIOIV010000132">
    <property type="protein sequence ID" value="MBZ0158035.1"/>
    <property type="molecule type" value="Genomic_DNA"/>
</dbReference>
<name>A0A953SD90_9BACT</name>
<comment type="caution">
    <text evidence="2">The sequence shown here is derived from an EMBL/GenBank/DDBJ whole genome shotgun (WGS) entry which is preliminary data.</text>
</comment>
<dbReference type="InterPro" id="IPR024264">
    <property type="entry name" value="DUF3786"/>
</dbReference>
<dbReference type="AlphaFoldDB" id="A0A953SD90"/>
<reference evidence="2" key="1">
    <citation type="journal article" date="2021" name="bioRxiv">
        <title>Unraveling nitrogen, sulfur and carbon metabolic pathways and microbial community transcriptional responses to substrate deprivation and toxicity stresses in a bioreactor mimicking anoxic brackish coastal sediment conditions.</title>
        <authorList>
            <person name="Martins P.D."/>
            <person name="Echeveste M.J."/>
            <person name="Arshad A."/>
            <person name="Kurth J."/>
            <person name="Ouboter H."/>
            <person name="Jetten M.S.M."/>
            <person name="Welte C.U."/>
        </authorList>
    </citation>
    <scope>NUCLEOTIDE SEQUENCE</scope>
    <source>
        <strain evidence="2">MAG_39</strain>
    </source>
</reference>
<reference evidence="2" key="2">
    <citation type="submission" date="2021-08" db="EMBL/GenBank/DDBJ databases">
        <authorList>
            <person name="Dalcin Martins P."/>
        </authorList>
    </citation>
    <scope>NUCLEOTIDE SEQUENCE</scope>
    <source>
        <strain evidence="2">MAG_39</strain>
    </source>
</reference>
<organism evidence="2 3">
    <name type="scientific">Candidatus Nitrobium versatile</name>
    <dbReference type="NCBI Taxonomy" id="2884831"/>
    <lineage>
        <taxon>Bacteria</taxon>
        <taxon>Pseudomonadati</taxon>
        <taxon>Nitrospirota</taxon>
        <taxon>Nitrospiria</taxon>
        <taxon>Nitrospirales</taxon>
        <taxon>Nitrospiraceae</taxon>
        <taxon>Candidatus Nitrobium</taxon>
    </lineage>
</organism>
<gene>
    <name evidence="2" type="ORF">K8I29_17700</name>
</gene>
<evidence type="ECO:0000313" key="2">
    <source>
        <dbReference type="EMBL" id="MBZ0158035.1"/>
    </source>
</evidence>
<evidence type="ECO:0000259" key="1">
    <source>
        <dbReference type="Pfam" id="PF12654"/>
    </source>
</evidence>
<accession>A0A953SD90</accession>
<feature type="domain" description="DUF3786" evidence="1">
    <location>
        <begin position="22"/>
        <end position="196"/>
    </location>
</feature>
<proteinExistence type="predicted"/>
<dbReference type="Pfam" id="PF12654">
    <property type="entry name" value="DUF3786"/>
    <property type="match status" value="1"/>
</dbReference>
<protein>
    <submittedName>
        <fullName evidence="2">DUF3786 domain-containing protein</fullName>
    </submittedName>
</protein>